<feature type="transmembrane region" description="Helical" evidence="1">
    <location>
        <begin position="12"/>
        <end position="33"/>
    </location>
</feature>
<keyword evidence="1" id="KW-1133">Transmembrane helix</keyword>
<accession>B4FCK5</accession>
<dbReference type="AlphaFoldDB" id="B4FCK5"/>
<evidence type="ECO:0000256" key="1">
    <source>
        <dbReference type="SAM" id="Phobius"/>
    </source>
</evidence>
<dbReference type="ExpressionAtlas" id="B4FCK5">
    <property type="expression patterns" value="baseline and differential"/>
</dbReference>
<keyword evidence="1" id="KW-0472">Membrane</keyword>
<proteinExistence type="evidence at transcript level"/>
<name>B4FCK5_MAIZE</name>
<sequence length="136" mass="15814">MFSVVEIYCLRFILAFIVNKLLFFPSFLAGRILCFSTLRQHCFPYLCSSKVQTLSSELLRPTILEEEIQVSQTPTFEDKTINELVEIDPDIFHEGRWWFPSCTKCNKSSIQTSTKYRCIRVIGQKLNLGMSQPCIF</sequence>
<organism evidence="2">
    <name type="scientific">Zea mays</name>
    <name type="common">Maize</name>
    <dbReference type="NCBI Taxonomy" id="4577"/>
    <lineage>
        <taxon>Eukaryota</taxon>
        <taxon>Viridiplantae</taxon>
        <taxon>Streptophyta</taxon>
        <taxon>Embryophyta</taxon>
        <taxon>Tracheophyta</taxon>
        <taxon>Spermatophyta</taxon>
        <taxon>Magnoliopsida</taxon>
        <taxon>Liliopsida</taxon>
        <taxon>Poales</taxon>
        <taxon>Poaceae</taxon>
        <taxon>PACMAD clade</taxon>
        <taxon>Panicoideae</taxon>
        <taxon>Andropogonodae</taxon>
        <taxon>Andropogoneae</taxon>
        <taxon>Tripsacinae</taxon>
        <taxon>Zea</taxon>
    </lineage>
</organism>
<dbReference type="GeneID" id="100192775"/>
<reference evidence="2" key="1">
    <citation type="journal article" date="2009" name="PLoS Genet.">
        <title>Sequencing, mapping, and analysis of 27,455 maize full-length cDNAs.</title>
        <authorList>
            <person name="Soderlund C."/>
            <person name="Descour A."/>
            <person name="Kudrna D."/>
            <person name="Bomhoff M."/>
            <person name="Boyd L."/>
            <person name="Currie J."/>
            <person name="Angelova A."/>
            <person name="Collura K."/>
            <person name="Wissotski M."/>
            <person name="Ashley E."/>
            <person name="Morrow D."/>
            <person name="Fernandes J."/>
            <person name="Walbot V."/>
            <person name="Yu Y."/>
        </authorList>
    </citation>
    <scope>NUCLEOTIDE SEQUENCE</scope>
    <source>
        <strain evidence="2">B73</strain>
    </source>
</reference>
<dbReference type="EMBL" id="BT034843">
    <property type="protein sequence ID" value="ACF79848.1"/>
    <property type="molecule type" value="mRNA"/>
</dbReference>
<evidence type="ECO:0000313" key="2">
    <source>
        <dbReference type="EMBL" id="ACF79848.1"/>
    </source>
</evidence>
<keyword evidence="1" id="KW-0812">Transmembrane</keyword>
<dbReference type="KEGG" id="zma:100192775"/>
<dbReference type="HOGENOM" id="CLU_1878449_0_0_1"/>
<dbReference type="RefSeq" id="NP_001131443.1">
    <property type="nucleotide sequence ID" value="NM_001137971.1"/>
</dbReference>
<protein>
    <submittedName>
        <fullName evidence="2">Uncharacterized protein</fullName>
    </submittedName>
</protein>